<name>A0A0N0NPZ8_9EURO</name>
<organism evidence="3 4">
    <name type="scientific">Cyphellophora attinorum</name>
    <dbReference type="NCBI Taxonomy" id="1664694"/>
    <lineage>
        <taxon>Eukaryota</taxon>
        <taxon>Fungi</taxon>
        <taxon>Dikarya</taxon>
        <taxon>Ascomycota</taxon>
        <taxon>Pezizomycotina</taxon>
        <taxon>Eurotiomycetes</taxon>
        <taxon>Chaetothyriomycetidae</taxon>
        <taxon>Chaetothyriales</taxon>
        <taxon>Cyphellophoraceae</taxon>
        <taxon>Cyphellophora</taxon>
    </lineage>
</organism>
<dbReference type="Proteomes" id="UP000038010">
    <property type="component" value="Unassembled WGS sequence"/>
</dbReference>
<keyword evidence="1" id="KW-0472">Membrane</keyword>
<evidence type="ECO:0000256" key="2">
    <source>
        <dbReference type="SAM" id="SignalP"/>
    </source>
</evidence>
<protein>
    <submittedName>
        <fullName evidence="3">Uncharacterized protein</fullName>
    </submittedName>
</protein>
<gene>
    <name evidence="3" type="ORF">AB675_2200</name>
</gene>
<sequence>MYRVPLMLRVVPIFLLYLSASLAADTQNPLATPNERRGYKTGDSLPVSCLNRTIDTGEHVTDSHGNLQYIPFTICNETALPLSFPYNTPLTQTCTIPELPDELYHLIEFFVHSDVPLTCRVPTYPLDNIIPGSTDTADSTGVGSTADVDTWTPFTIAVQGTLQTSHLHLHTNINVLFHTSLEASTKEKKTVPPPSHLIASSAYSVPNPALSSPKEGTKIIRYEPLTLTFNVAWIDGDVLPGMVGRPVLSVTDHRVGFSLISLLGLAAAAGFGALAMLLYERKKSGRANANGLLGGNVGGGLPNGGVARSTGYGGYGGYGGYAGPGKRD</sequence>
<dbReference type="STRING" id="1664694.A0A0N0NPZ8"/>
<proteinExistence type="predicted"/>
<evidence type="ECO:0000313" key="4">
    <source>
        <dbReference type="Proteomes" id="UP000038010"/>
    </source>
</evidence>
<keyword evidence="1" id="KW-0812">Transmembrane</keyword>
<evidence type="ECO:0000256" key="1">
    <source>
        <dbReference type="SAM" id="Phobius"/>
    </source>
</evidence>
<dbReference type="PANTHER" id="PTHR40368">
    <property type="entry name" value="YALI0F14399P"/>
    <property type="match status" value="1"/>
</dbReference>
<reference evidence="3 4" key="1">
    <citation type="submission" date="2015-06" db="EMBL/GenBank/DDBJ databases">
        <title>Draft genome of the ant-associated black yeast Phialophora attae CBS 131958.</title>
        <authorList>
            <person name="Moreno L.F."/>
            <person name="Stielow B.J."/>
            <person name="de Hoog S."/>
            <person name="Vicente V.A."/>
            <person name="Weiss V.A."/>
            <person name="de Vries M."/>
            <person name="Cruz L.M."/>
            <person name="Souza E.M."/>
        </authorList>
    </citation>
    <scope>NUCLEOTIDE SEQUENCE [LARGE SCALE GENOMIC DNA]</scope>
    <source>
        <strain evidence="3 4">CBS 131958</strain>
    </source>
</reference>
<keyword evidence="2" id="KW-0732">Signal</keyword>
<feature type="transmembrane region" description="Helical" evidence="1">
    <location>
        <begin position="255"/>
        <end position="279"/>
    </location>
</feature>
<dbReference type="AlphaFoldDB" id="A0A0N0NPZ8"/>
<feature type="chain" id="PRO_5005856961" evidence="2">
    <location>
        <begin position="24"/>
        <end position="328"/>
    </location>
</feature>
<dbReference type="OrthoDB" id="18530at2759"/>
<comment type="caution">
    <text evidence="3">The sequence shown here is derived from an EMBL/GenBank/DDBJ whole genome shotgun (WGS) entry which is preliminary data.</text>
</comment>
<dbReference type="PANTHER" id="PTHR40368:SF1">
    <property type="entry name" value="YALI0F14399P"/>
    <property type="match status" value="1"/>
</dbReference>
<dbReference type="RefSeq" id="XP_018003062.1">
    <property type="nucleotide sequence ID" value="XM_018142153.1"/>
</dbReference>
<accession>A0A0N0NPZ8</accession>
<keyword evidence="4" id="KW-1185">Reference proteome</keyword>
<dbReference type="EMBL" id="LFJN01000006">
    <property type="protein sequence ID" value="KPI43099.1"/>
    <property type="molecule type" value="Genomic_DNA"/>
</dbReference>
<feature type="signal peptide" evidence="2">
    <location>
        <begin position="1"/>
        <end position="23"/>
    </location>
</feature>
<dbReference type="GeneID" id="28734033"/>
<evidence type="ECO:0000313" key="3">
    <source>
        <dbReference type="EMBL" id="KPI43099.1"/>
    </source>
</evidence>
<keyword evidence="1" id="KW-1133">Transmembrane helix</keyword>
<dbReference type="VEuPathDB" id="FungiDB:AB675_2200"/>